<feature type="coiled-coil region" evidence="1">
    <location>
        <begin position="190"/>
        <end position="224"/>
    </location>
</feature>
<keyword evidence="1" id="KW-0175">Coiled coil</keyword>
<dbReference type="EMBL" id="FMJE01000004">
    <property type="protein sequence ID" value="SCM81960.1"/>
    <property type="molecule type" value="Genomic_DNA"/>
</dbReference>
<dbReference type="AlphaFoldDB" id="A0A212LWV3"/>
<dbReference type="NCBIfam" id="NF033551">
    <property type="entry name" value="transpos_IS1182"/>
    <property type="match status" value="1"/>
</dbReference>
<sequence length="474" mass="54336">MSRYISNNTDRNQVNLIPMSLDEMISEDNPVRILDAFVDSINLNELGFKYATPKMTGRKPYNPAAMLKLYLYGYFNGIRSSRKLETECNRNIELMWLIQGLRPDYRTIADFRKDNISLLKNIFKHFSLLCNDLGLLGKEIIAIDGSKFRANNARKKNLTKGKIEKMLVYFEQAAKCYLELLENTDDKDDKNSVTYRKEEVQQKLANATQRIHELTAIKQQVEENGEVSLTDKDARLMNANNMGFDVAYNVQTAVDAKNHIIIAVDVINNPADQGQLYPMAVQAKQLLNIEEITVLADKGYYTGQCLEKCEQENIVAIVSKQKSPSSTGNSDYIVEKFKYDADNDCYICPQGEILYNVSRNNKKGKIYRSKTCKTCLHKAECTNNQRGRQIIRGKFHEVMARTDERLANNMKLYKQRQMIVEHPFGTIKRALGYTHFLLRGIEKVKGEAVMHCLMYNLKRVINIMGAKQLIAAIK</sequence>
<feature type="domain" description="Transposase DDE" evidence="3">
    <location>
        <begin position="347"/>
        <end position="460"/>
    </location>
</feature>
<evidence type="ECO:0000259" key="2">
    <source>
        <dbReference type="Pfam" id="PF05598"/>
    </source>
</evidence>
<accession>A0A212LWV3</accession>
<dbReference type="Pfam" id="PF05598">
    <property type="entry name" value="DUF772"/>
    <property type="match status" value="1"/>
</dbReference>
<protein>
    <submittedName>
        <fullName evidence="4">Transposase</fullName>
    </submittedName>
</protein>
<evidence type="ECO:0000256" key="1">
    <source>
        <dbReference type="SAM" id="Coils"/>
    </source>
</evidence>
<evidence type="ECO:0000259" key="3">
    <source>
        <dbReference type="Pfam" id="PF13751"/>
    </source>
</evidence>
<evidence type="ECO:0000313" key="4">
    <source>
        <dbReference type="EMBL" id="SCM81960.1"/>
    </source>
</evidence>
<dbReference type="RefSeq" id="WP_288184784.1">
    <property type="nucleotide sequence ID" value="NZ_LT608335.1"/>
</dbReference>
<dbReference type="PANTHER" id="PTHR33408">
    <property type="entry name" value="TRANSPOSASE"/>
    <property type="match status" value="1"/>
</dbReference>
<dbReference type="PANTHER" id="PTHR33408:SF2">
    <property type="entry name" value="TRANSPOSASE DDE DOMAIN-CONTAINING PROTEIN"/>
    <property type="match status" value="1"/>
</dbReference>
<proteinExistence type="predicted"/>
<feature type="domain" description="Transposase InsH N-terminal" evidence="2">
    <location>
        <begin position="20"/>
        <end position="113"/>
    </location>
</feature>
<dbReference type="InterPro" id="IPR008490">
    <property type="entry name" value="Transposase_InsH_N"/>
</dbReference>
<name>A0A212LWV3_9FIRM</name>
<reference evidence="4" key="1">
    <citation type="submission" date="2016-08" db="EMBL/GenBank/DDBJ databases">
        <authorList>
            <person name="Seilhamer J.J."/>
        </authorList>
    </citation>
    <scope>NUCLEOTIDE SEQUENCE</scope>
    <source>
        <strain evidence="4">86</strain>
    </source>
</reference>
<organism evidence="4">
    <name type="scientific">uncultured Sporomusa sp</name>
    <dbReference type="NCBI Taxonomy" id="307249"/>
    <lineage>
        <taxon>Bacteria</taxon>
        <taxon>Bacillati</taxon>
        <taxon>Bacillota</taxon>
        <taxon>Negativicutes</taxon>
        <taxon>Selenomonadales</taxon>
        <taxon>Sporomusaceae</taxon>
        <taxon>Sporomusa</taxon>
        <taxon>environmental samples</taxon>
    </lineage>
</organism>
<dbReference type="InterPro" id="IPR047629">
    <property type="entry name" value="IS1182_transpos"/>
</dbReference>
<dbReference type="Pfam" id="PF13751">
    <property type="entry name" value="DDE_Tnp_1_6"/>
    <property type="match status" value="1"/>
</dbReference>
<gene>
    <name evidence="4" type="ORF">KL86SPO_40445</name>
</gene>
<dbReference type="InterPro" id="IPR025668">
    <property type="entry name" value="Tnp_DDE_dom"/>
</dbReference>